<protein>
    <submittedName>
        <fullName evidence="1">Uncharacterized protein</fullName>
    </submittedName>
</protein>
<name>A0ABP7CL48_9PSEU</name>
<sequence length="53" mass="6065">MPSEDQPFLVETTSLARADVDLAWEEYEHRIWQAVTALELRHNVGSVHSCVIN</sequence>
<evidence type="ECO:0000313" key="1">
    <source>
        <dbReference type="EMBL" id="GAA3691046.1"/>
    </source>
</evidence>
<accession>A0ABP7CL48</accession>
<dbReference type="EMBL" id="BAABBE010000107">
    <property type="protein sequence ID" value="GAA3691046.1"/>
    <property type="molecule type" value="Genomic_DNA"/>
</dbReference>
<organism evidence="1 2">
    <name type="scientific">Lentzea roselyniae</name>
    <dbReference type="NCBI Taxonomy" id="531940"/>
    <lineage>
        <taxon>Bacteria</taxon>
        <taxon>Bacillati</taxon>
        <taxon>Actinomycetota</taxon>
        <taxon>Actinomycetes</taxon>
        <taxon>Pseudonocardiales</taxon>
        <taxon>Pseudonocardiaceae</taxon>
        <taxon>Lentzea</taxon>
    </lineage>
</organism>
<gene>
    <name evidence="1" type="ORF">GCM10022267_91540</name>
</gene>
<comment type="caution">
    <text evidence="1">The sequence shown here is derived from an EMBL/GenBank/DDBJ whole genome shotgun (WGS) entry which is preliminary data.</text>
</comment>
<keyword evidence="2" id="KW-1185">Reference proteome</keyword>
<evidence type="ECO:0000313" key="2">
    <source>
        <dbReference type="Proteomes" id="UP001500711"/>
    </source>
</evidence>
<dbReference type="Proteomes" id="UP001500711">
    <property type="component" value="Unassembled WGS sequence"/>
</dbReference>
<proteinExistence type="predicted"/>
<reference evidence="2" key="1">
    <citation type="journal article" date="2019" name="Int. J. Syst. Evol. Microbiol.">
        <title>The Global Catalogue of Microorganisms (GCM) 10K type strain sequencing project: providing services to taxonomists for standard genome sequencing and annotation.</title>
        <authorList>
            <consortium name="The Broad Institute Genomics Platform"/>
            <consortium name="The Broad Institute Genome Sequencing Center for Infectious Disease"/>
            <person name="Wu L."/>
            <person name="Ma J."/>
        </authorList>
    </citation>
    <scope>NUCLEOTIDE SEQUENCE [LARGE SCALE GENOMIC DNA]</scope>
    <source>
        <strain evidence="2">JCM 17494</strain>
    </source>
</reference>